<accession>A0A1F6D2V0</accession>
<feature type="domain" description="Peptidase M16 N-terminal" evidence="1">
    <location>
        <begin position="17"/>
        <end position="159"/>
    </location>
</feature>
<dbReference type="AlphaFoldDB" id="A0A1F6D2V0"/>
<dbReference type="PANTHER" id="PTHR11851">
    <property type="entry name" value="METALLOPROTEASE"/>
    <property type="match status" value="1"/>
</dbReference>
<comment type="caution">
    <text evidence="3">The sequence shown here is derived from an EMBL/GenBank/DDBJ whole genome shotgun (WGS) entry which is preliminary data.</text>
</comment>
<dbReference type="InterPro" id="IPR011765">
    <property type="entry name" value="Pept_M16_N"/>
</dbReference>
<dbReference type="Pfam" id="PF05193">
    <property type="entry name" value="Peptidase_M16_C"/>
    <property type="match status" value="1"/>
</dbReference>
<name>A0A1F6D2V0_HANXR</name>
<proteinExistence type="predicted"/>
<gene>
    <name evidence="3" type="ORF">A3F84_16545</name>
</gene>
<evidence type="ECO:0008006" key="5">
    <source>
        <dbReference type="Google" id="ProtNLM"/>
    </source>
</evidence>
<organism evidence="3 4">
    <name type="scientific">Handelsmanbacteria sp. (strain RIFCSPLOWO2_12_FULL_64_10)</name>
    <dbReference type="NCBI Taxonomy" id="1817868"/>
    <lineage>
        <taxon>Bacteria</taxon>
        <taxon>Candidatus Handelsmaniibacteriota</taxon>
    </lineage>
</organism>
<evidence type="ECO:0000313" key="3">
    <source>
        <dbReference type="EMBL" id="OGG55763.1"/>
    </source>
</evidence>
<dbReference type="PANTHER" id="PTHR11851:SF224">
    <property type="entry name" value="PROCESSING PROTEASE"/>
    <property type="match status" value="1"/>
</dbReference>
<sequence>MTVEKRVLDNGLTLLTKPSQANDIAAVTVMLGIGSIRETDAQAGLSSLTQALLLKGTASRTAEQIAVEVESTGARVSAYASRDYGAASLIATSDGLAEILPIFFDVLQNPSFPPDEVTHEIAQTLQKIRAKEDQFIQKAMELLAETYYGAHPYHKPLLGYPETVSALTREAVGEFFRAHYRPNNAILSAVGHFDRAWLVDQVEAHLGAAAPAPLPRADGASVTPLSEPRQRVESRESRATWLAVGYGAPSITDADYPAMEVLDAVLGGSMSCRLFTELRDRRGLAYQVGSTYAARPGPSAFVAYIGAGPDQFEVAREGILEELRKVCSERVTEEELRISKTYIKGTFVMGQERNSSQAAILARYESVGLGHDYVNRHPDLIDRVTDEDVLRVARTYLSGAYALGAVVPKASET</sequence>
<dbReference type="InterPro" id="IPR011249">
    <property type="entry name" value="Metalloenz_LuxS/M16"/>
</dbReference>
<dbReference type="InterPro" id="IPR007863">
    <property type="entry name" value="Peptidase_M16_C"/>
</dbReference>
<evidence type="ECO:0000259" key="2">
    <source>
        <dbReference type="Pfam" id="PF05193"/>
    </source>
</evidence>
<dbReference type="GO" id="GO:0046872">
    <property type="term" value="F:metal ion binding"/>
    <property type="evidence" value="ECO:0007669"/>
    <property type="project" value="InterPro"/>
</dbReference>
<dbReference type="SUPFAM" id="SSF63411">
    <property type="entry name" value="LuxS/MPP-like metallohydrolase"/>
    <property type="match status" value="2"/>
</dbReference>
<dbReference type="EMBL" id="MFKF01000061">
    <property type="protein sequence ID" value="OGG55763.1"/>
    <property type="molecule type" value="Genomic_DNA"/>
</dbReference>
<dbReference type="InterPro" id="IPR050361">
    <property type="entry name" value="MPP/UQCRC_Complex"/>
</dbReference>
<dbReference type="Gene3D" id="3.30.830.10">
    <property type="entry name" value="Metalloenzyme, LuxS/M16 peptidase-like"/>
    <property type="match status" value="2"/>
</dbReference>
<dbReference type="Pfam" id="PF00675">
    <property type="entry name" value="Peptidase_M16"/>
    <property type="match status" value="1"/>
</dbReference>
<evidence type="ECO:0000313" key="4">
    <source>
        <dbReference type="Proteomes" id="UP000178606"/>
    </source>
</evidence>
<evidence type="ECO:0000259" key="1">
    <source>
        <dbReference type="Pfam" id="PF00675"/>
    </source>
</evidence>
<feature type="domain" description="Peptidase M16 C-terminal" evidence="2">
    <location>
        <begin position="167"/>
        <end position="340"/>
    </location>
</feature>
<reference evidence="3 4" key="1">
    <citation type="journal article" date="2016" name="Nat. Commun.">
        <title>Thousands of microbial genomes shed light on interconnected biogeochemical processes in an aquifer system.</title>
        <authorList>
            <person name="Anantharaman K."/>
            <person name="Brown C.T."/>
            <person name="Hug L.A."/>
            <person name="Sharon I."/>
            <person name="Castelle C.J."/>
            <person name="Probst A.J."/>
            <person name="Thomas B.C."/>
            <person name="Singh A."/>
            <person name="Wilkins M.J."/>
            <person name="Karaoz U."/>
            <person name="Brodie E.L."/>
            <person name="Williams K.H."/>
            <person name="Hubbard S.S."/>
            <person name="Banfield J.F."/>
        </authorList>
    </citation>
    <scope>NUCLEOTIDE SEQUENCE [LARGE SCALE GENOMIC DNA]</scope>
    <source>
        <strain evidence="4">RIFCSPLOWO2_12_FULL_64_10</strain>
    </source>
</reference>
<dbReference type="Proteomes" id="UP000178606">
    <property type="component" value="Unassembled WGS sequence"/>
</dbReference>
<protein>
    <recommendedName>
        <fullName evidence="5">Peptidase M16 C-terminal domain-containing protein</fullName>
    </recommendedName>
</protein>